<accession>A0A9P6G7T9</accession>
<dbReference type="EMBL" id="WJXW01000015">
    <property type="protein sequence ID" value="KAF9730035.1"/>
    <property type="molecule type" value="Genomic_DNA"/>
</dbReference>
<feature type="region of interest" description="Disordered" evidence="1">
    <location>
        <begin position="1"/>
        <end position="62"/>
    </location>
</feature>
<evidence type="ECO:0000313" key="2">
    <source>
        <dbReference type="EMBL" id="KAF9730035.1"/>
    </source>
</evidence>
<organism evidence="2 4">
    <name type="scientific">Paraphaeosphaeria minitans</name>
    <dbReference type="NCBI Taxonomy" id="565426"/>
    <lineage>
        <taxon>Eukaryota</taxon>
        <taxon>Fungi</taxon>
        <taxon>Dikarya</taxon>
        <taxon>Ascomycota</taxon>
        <taxon>Pezizomycotina</taxon>
        <taxon>Dothideomycetes</taxon>
        <taxon>Pleosporomycetidae</taxon>
        <taxon>Pleosporales</taxon>
        <taxon>Massarineae</taxon>
        <taxon>Didymosphaeriaceae</taxon>
        <taxon>Paraphaeosphaeria</taxon>
    </lineage>
</organism>
<feature type="compositionally biased region" description="Basic residues" evidence="1">
    <location>
        <begin position="40"/>
        <end position="49"/>
    </location>
</feature>
<gene>
    <name evidence="2" type="ORF">PMIN01_11968</name>
    <name evidence="3" type="ORF">PMIN01_12015</name>
</gene>
<sequence>MPSANPQQHRQFPAPPIPRTANPAAAPAPHLRSPVTPRTAKLHAKPRTNHGKDPLPNCETCGEKPGRKSVELGCNNCRKSLCTNCRTRRASVKEDGTKQYCGPCRERGPDSQNRRREKALRECEQQGQDWTSTTKCPSLSCYAQPARAAGNADAGPYKDTIEKIFQEITVFLNSPRAQTAGPESFDKLAKGYAELFRVCKGNSPEDFFAPIATLAPEYLEVPDVNGLLRGDYEISSPDAEVDSPVLAVTDKQLNEMRGSGQKLPIASAVNGKEEEEDLTGFMLLEDFFGRLTERGQRPEMQRSEAEWKDPVNVLSLSAEILGSAFREPEAVTTLRYRLLSVLSKRSIGHSTETGIGKLSFQLA</sequence>
<keyword evidence="4" id="KW-1185">Reference proteome</keyword>
<feature type="compositionally biased region" description="Low complexity" evidence="1">
    <location>
        <begin position="19"/>
        <end position="29"/>
    </location>
</feature>
<dbReference type="Proteomes" id="UP000756921">
    <property type="component" value="Unassembled WGS sequence"/>
</dbReference>
<dbReference type="InterPro" id="IPR011011">
    <property type="entry name" value="Znf_FYVE_PHD"/>
</dbReference>
<dbReference type="EMBL" id="WJXW01000015">
    <property type="protein sequence ID" value="KAF9730082.1"/>
    <property type="molecule type" value="Genomic_DNA"/>
</dbReference>
<protein>
    <submittedName>
        <fullName evidence="2">Uncharacterized protein</fullName>
    </submittedName>
</protein>
<proteinExistence type="predicted"/>
<comment type="caution">
    <text evidence="2">The sequence shown here is derived from an EMBL/GenBank/DDBJ whole genome shotgun (WGS) entry which is preliminary data.</text>
</comment>
<dbReference type="AlphaFoldDB" id="A0A9P6G7T9"/>
<evidence type="ECO:0000313" key="4">
    <source>
        <dbReference type="Proteomes" id="UP000756921"/>
    </source>
</evidence>
<evidence type="ECO:0000256" key="1">
    <source>
        <dbReference type="SAM" id="MobiDB-lite"/>
    </source>
</evidence>
<evidence type="ECO:0000313" key="3">
    <source>
        <dbReference type="EMBL" id="KAF9730082.1"/>
    </source>
</evidence>
<reference evidence="2" key="1">
    <citation type="journal article" date="2020" name="Mol. Plant Microbe Interact.">
        <title>Genome Sequence of the Biocontrol Agent Coniothyrium minitans strain Conio (IMI 134523).</title>
        <authorList>
            <person name="Patel D."/>
            <person name="Shittu T.A."/>
            <person name="Baroncelli R."/>
            <person name="Muthumeenakshi S."/>
            <person name="Osborne T.H."/>
            <person name="Janganan T.K."/>
            <person name="Sreenivasaprasad S."/>
        </authorList>
    </citation>
    <scope>NUCLEOTIDE SEQUENCE</scope>
    <source>
        <strain evidence="2">Conio</strain>
    </source>
</reference>
<dbReference type="SUPFAM" id="SSF57903">
    <property type="entry name" value="FYVE/PHD zinc finger"/>
    <property type="match status" value="1"/>
</dbReference>
<name>A0A9P6G7T9_9PLEO</name>
<feature type="compositionally biased region" description="Polar residues" evidence="1">
    <location>
        <begin position="1"/>
        <end position="10"/>
    </location>
</feature>